<dbReference type="Proteomes" id="UP000009084">
    <property type="component" value="Unassembled WGS sequence"/>
</dbReference>
<feature type="compositionally biased region" description="Basic residues" evidence="1">
    <location>
        <begin position="466"/>
        <end position="480"/>
    </location>
</feature>
<feature type="region of interest" description="Disordered" evidence="1">
    <location>
        <begin position="383"/>
        <end position="403"/>
    </location>
</feature>
<feature type="region of interest" description="Disordered" evidence="1">
    <location>
        <begin position="51"/>
        <end position="134"/>
    </location>
</feature>
<dbReference type="HOGENOM" id="CLU_031464_0_0_1"/>
<evidence type="ECO:0000313" key="3">
    <source>
        <dbReference type="Proteomes" id="UP000009084"/>
    </source>
</evidence>
<organism evidence="2 3">
    <name type="scientific">Coccidioides posadasii (strain C735)</name>
    <name type="common">Valley fever fungus</name>
    <dbReference type="NCBI Taxonomy" id="222929"/>
    <lineage>
        <taxon>Eukaryota</taxon>
        <taxon>Fungi</taxon>
        <taxon>Dikarya</taxon>
        <taxon>Ascomycota</taxon>
        <taxon>Pezizomycotina</taxon>
        <taxon>Eurotiomycetes</taxon>
        <taxon>Eurotiomycetidae</taxon>
        <taxon>Onygenales</taxon>
        <taxon>Onygenaceae</taxon>
        <taxon>Coccidioides</taxon>
    </lineage>
</organism>
<comment type="caution">
    <text evidence="2">The sequence shown here is derived from an EMBL/GenBank/DDBJ whole genome shotgun (WGS) entry which is preliminary data.</text>
</comment>
<dbReference type="VEuPathDB" id="FungiDB:CPC735_049160"/>
<feature type="region of interest" description="Disordered" evidence="1">
    <location>
        <begin position="442"/>
        <end position="548"/>
    </location>
</feature>
<feature type="compositionally biased region" description="Low complexity" evidence="1">
    <location>
        <begin position="392"/>
        <end position="403"/>
    </location>
</feature>
<name>C5PG93_COCP7</name>
<evidence type="ECO:0000256" key="1">
    <source>
        <dbReference type="SAM" id="MobiDB-lite"/>
    </source>
</evidence>
<dbReference type="AlphaFoldDB" id="C5PG93"/>
<dbReference type="KEGG" id="cpw:9691161"/>
<accession>C5PG93</accession>
<dbReference type="OrthoDB" id="5404323at2759"/>
<feature type="compositionally biased region" description="Low complexity" evidence="1">
    <location>
        <begin position="57"/>
        <end position="81"/>
    </location>
</feature>
<feature type="compositionally biased region" description="Basic and acidic residues" evidence="1">
    <location>
        <begin position="82"/>
        <end position="93"/>
    </location>
</feature>
<evidence type="ECO:0000313" key="2">
    <source>
        <dbReference type="EMBL" id="EER23546.1"/>
    </source>
</evidence>
<dbReference type="EMBL" id="ACFW01000049">
    <property type="protein sequence ID" value="EER23546.1"/>
    <property type="molecule type" value="Genomic_DNA"/>
</dbReference>
<sequence length="570" mass="62748">MLVNLGLTADAAAIHRHEFSAHQSGRSTTPTISQVSNSILSLGFMPSGVRNLVPGNGASRPAPSGRASPSSPLSSPLSSPRDSVEEDRGRTGDDLGNCSEADQSVPTSPRRKHTNRSKTSFRFAHPPPSGHRRLRIRPRLLLQLQHVSQTSRPISALDVIPSSLFGTRSTRRVSNPHRGRDRIGPNDLLIIPSDSYGPLDNEQRNSFDVHGDLVAVLGQSRKEGSKSKGLVDICIDQGGLWEATPISNNVYEFTHTGENGLRKCVRWVLRGKENRNSMGLGAGGEQDGKRYIFSMIDPTSRRHPVIAWMTRNGIDVLDRYSLTSGSTRSRSASISAPSSNAKLSTPVSDRSVTETEDWLRTLIIVTGIWVALREGWSRYPASSDIRHTTPRSHSTNTQSTQSQQLRMSEFDGNVSEMGMATQTGCRLSFQSARVRMRQNSLHVHTDPPFPAHRQGLKSVDSEKPAPRKFSKERRRKRHRILCMGSETSSPPDSPHPPGIPRGTPGRPRGRHQGLLDAGLTEYDDQDAGHPSHVPTSGHSPRKSDSAKRRRWCGLALWIDSVGTKTRKKAR</sequence>
<feature type="compositionally biased region" description="Low complexity" evidence="1">
    <location>
        <begin position="327"/>
        <end position="339"/>
    </location>
</feature>
<feature type="region of interest" description="Disordered" evidence="1">
    <location>
        <begin position="327"/>
        <end position="347"/>
    </location>
</feature>
<proteinExistence type="predicted"/>
<reference evidence="2 3" key="1">
    <citation type="journal article" date="2009" name="Genome Res.">
        <title>Comparative genomic analyses of the human fungal pathogens Coccidioides and their relatives.</title>
        <authorList>
            <person name="Sharpton T.J."/>
            <person name="Stajich J.E."/>
            <person name="Rounsley S.D."/>
            <person name="Gardner M.J."/>
            <person name="Wortman J.R."/>
            <person name="Jordar V.S."/>
            <person name="Maiti R."/>
            <person name="Kodira C.D."/>
            <person name="Neafsey D.E."/>
            <person name="Zeng Q."/>
            <person name="Hung C.-Y."/>
            <person name="McMahan C."/>
            <person name="Muszewska A."/>
            <person name="Grynberg M."/>
            <person name="Mandel M.A."/>
            <person name="Kellner E.M."/>
            <person name="Barker B.M."/>
            <person name="Galgiani J.N."/>
            <person name="Orbach M.J."/>
            <person name="Kirkland T.N."/>
            <person name="Cole G.T."/>
            <person name="Henn M.R."/>
            <person name="Birren B.W."/>
            <person name="Taylor J.W."/>
        </authorList>
    </citation>
    <scope>NUCLEOTIDE SEQUENCE [LARGE SCALE GENOMIC DNA]</scope>
    <source>
        <strain evidence="3">C735</strain>
    </source>
</reference>
<gene>
    <name evidence="2" type="ORF">CPC735_049160</name>
</gene>
<protein>
    <submittedName>
        <fullName evidence="2">Uncharacterized protein</fullName>
    </submittedName>
</protein>